<dbReference type="OrthoDB" id="9895472at2759"/>
<evidence type="ECO:0000256" key="1">
    <source>
        <dbReference type="SAM" id="MobiDB-lite"/>
    </source>
</evidence>
<keyword evidence="2" id="KW-1133">Transmembrane helix</keyword>
<dbReference type="Proteomes" id="UP000081671">
    <property type="component" value="Unplaced"/>
</dbReference>
<keyword evidence="3" id="KW-0732">Signal</keyword>
<name>A0A1S3EY74_DIPOR</name>
<accession>A0A1S3EY74</accession>
<evidence type="ECO:0000313" key="5">
    <source>
        <dbReference type="RefSeq" id="XP_012869366.1"/>
    </source>
</evidence>
<dbReference type="OMA" id="EKQRVNN"/>
<feature type="region of interest" description="Disordered" evidence="1">
    <location>
        <begin position="152"/>
        <end position="196"/>
    </location>
</feature>
<sequence>MALRHVVLLAGLLVGVTDKSTESKVQQLECCIEVNTTCTGTGLCGPGCYRHWDADGTTSCVRCQNGTLLAYNSSECRGSTGQGAQLPMNRSTGTPGRPHVGGTYVAASLFLGTFLISAGLILSVAGFFYLKRSSKLPRVFYRKDRAPVLQPGEAAAMIPPPQSSVRKPRYVRRERPPERSRDPSAFSAAESRISNV</sequence>
<organism evidence="4 5">
    <name type="scientific">Dipodomys ordii</name>
    <name type="common">Ord's kangaroo rat</name>
    <dbReference type="NCBI Taxonomy" id="10020"/>
    <lineage>
        <taxon>Eukaryota</taxon>
        <taxon>Metazoa</taxon>
        <taxon>Chordata</taxon>
        <taxon>Craniata</taxon>
        <taxon>Vertebrata</taxon>
        <taxon>Euteleostomi</taxon>
        <taxon>Mammalia</taxon>
        <taxon>Eutheria</taxon>
        <taxon>Euarchontoglires</taxon>
        <taxon>Glires</taxon>
        <taxon>Rodentia</taxon>
        <taxon>Castorimorpha</taxon>
        <taxon>Heteromyidae</taxon>
        <taxon>Dipodomyinae</taxon>
        <taxon>Dipodomys</taxon>
    </lineage>
</organism>
<feature type="compositionally biased region" description="Basic and acidic residues" evidence="1">
    <location>
        <begin position="171"/>
        <end position="182"/>
    </location>
</feature>
<dbReference type="RefSeq" id="XP_012869366.1">
    <property type="nucleotide sequence ID" value="XM_013013912.1"/>
</dbReference>
<dbReference type="AlphaFoldDB" id="A0A1S3EY74"/>
<dbReference type="Pfam" id="PF14946">
    <property type="entry name" value="DUF4501"/>
    <property type="match status" value="1"/>
</dbReference>
<feature type="chain" id="PRO_5010248095" evidence="3">
    <location>
        <begin position="24"/>
        <end position="196"/>
    </location>
</feature>
<gene>
    <name evidence="5" type="primary">LOC105983874</name>
</gene>
<protein>
    <submittedName>
        <fullName evidence="5">Uncharacterized protein C1orf159 homolog isoform X3</fullName>
    </submittedName>
</protein>
<feature type="transmembrane region" description="Helical" evidence="2">
    <location>
        <begin position="104"/>
        <end position="130"/>
    </location>
</feature>
<dbReference type="PANTHER" id="PTHR16247">
    <property type="entry name" value="RIKEN CDNA 9430015G10 GENE"/>
    <property type="match status" value="1"/>
</dbReference>
<dbReference type="PANTHER" id="PTHR16247:SF0">
    <property type="entry name" value="RIKEN CDNA 9430015G10 GENE"/>
    <property type="match status" value="1"/>
</dbReference>
<keyword evidence="2" id="KW-0472">Membrane</keyword>
<dbReference type="InterPro" id="IPR027888">
    <property type="entry name" value="DUF4501"/>
</dbReference>
<reference evidence="5" key="1">
    <citation type="submission" date="2025-08" db="UniProtKB">
        <authorList>
            <consortium name="RefSeq"/>
        </authorList>
    </citation>
    <scope>IDENTIFICATION</scope>
    <source>
        <tissue evidence="5">Kidney</tissue>
    </source>
</reference>
<keyword evidence="2" id="KW-0812">Transmembrane</keyword>
<proteinExistence type="predicted"/>
<evidence type="ECO:0000256" key="3">
    <source>
        <dbReference type="SAM" id="SignalP"/>
    </source>
</evidence>
<evidence type="ECO:0000256" key="2">
    <source>
        <dbReference type="SAM" id="Phobius"/>
    </source>
</evidence>
<keyword evidence="4" id="KW-1185">Reference proteome</keyword>
<evidence type="ECO:0000313" key="4">
    <source>
        <dbReference type="Proteomes" id="UP000081671"/>
    </source>
</evidence>
<feature type="signal peptide" evidence="3">
    <location>
        <begin position="1"/>
        <end position="23"/>
    </location>
</feature>
<dbReference type="GeneID" id="105983874"/>